<keyword evidence="3" id="KW-1185">Reference proteome</keyword>
<dbReference type="AlphaFoldDB" id="A0A7I8IVK3"/>
<evidence type="ECO:0000313" key="2">
    <source>
        <dbReference type="EMBL" id="CAA2622191.1"/>
    </source>
</evidence>
<accession>A0A7I8IVK3</accession>
<evidence type="ECO:0000313" key="3">
    <source>
        <dbReference type="Proteomes" id="UP001189122"/>
    </source>
</evidence>
<organism evidence="2">
    <name type="scientific">Spirodela intermedia</name>
    <name type="common">Intermediate duckweed</name>
    <dbReference type="NCBI Taxonomy" id="51605"/>
    <lineage>
        <taxon>Eukaryota</taxon>
        <taxon>Viridiplantae</taxon>
        <taxon>Streptophyta</taxon>
        <taxon>Embryophyta</taxon>
        <taxon>Tracheophyta</taxon>
        <taxon>Spermatophyta</taxon>
        <taxon>Magnoliopsida</taxon>
        <taxon>Liliopsida</taxon>
        <taxon>Araceae</taxon>
        <taxon>Lemnoideae</taxon>
        <taxon>Spirodela</taxon>
    </lineage>
</organism>
<dbReference type="EMBL" id="CACRZD030000006">
    <property type="protein sequence ID" value="CAA6661849.1"/>
    <property type="molecule type" value="Genomic_DNA"/>
</dbReference>
<gene>
    <name evidence="2" type="ORF">SI7747_06008243</name>
</gene>
<dbReference type="Proteomes" id="UP001189122">
    <property type="component" value="Unassembled WGS sequence"/>
</dbReference>
<name>A0A7I8IVK3_SPIIN</name>
<feature type="compositionally biased region" description="Low complexity" evidence="1">
    <location>
        <begin position="1"/>
        <end position="16"/>
    </location>
</feature>
<dbReference type="EMBL" id="LR743593">
    <property type="protein sequence ID" value="CAA2622191.1"/>
    <property type="molecule type" value="Genomic_DNA"/>
</dbReference>
<reference evidence="2 3" key="1">
    <citation type="submission" date="2019-12" db="EMBL/GenBank/DDBJ databases">
        <authorList>
            <person name="Scholz U."/>
            <person name="Mascher M."/>
            <person name="Fiebig A."/>
        </authorList>
    </citation>
    <scope>NUCLEOTIDE SEQUENCE</scope>
</reference>
<sequence>MTRISFSVSDSFSVSSRDTERRGGLSNEQRDAQKPNHSPASPLRHPIA</sequence>
<evidence type="ECO:0000256" key="1">
    <source>
        <dbReference type="SAM" id="MobiDB-lite"/>
    </source>
</evidence>
<feature type="compositionally biased region" description="Basic and acidic residues" evidence="1">
    <location>
        <begin position="17"/>
        <end position="34"/>
    </location>
</feature>
<protein>
    <submittedName>
        <fullName evidence="2">Uncharacterized protein</fullName>
    </submittedName>
</protein>
<feature type="region of interest" description="Disordered" evidence="1">
    <location>
        <begin position="1"/>
        <end position="48"/>
    </location>
</feature>
<proteinExistence type="predicted"/>